<name>A0ABX8R7L9_9ACTN</name>
<evidence type="ECO:0000313" key="3">
    <source>
        <dbReference type="Proteomes" id="UP001049518"/>
    </source>
</evidence>
<geneLocation type="plasmid" evidence="2 3">
    <name>pAGRA3207_1</name>
</geneLocation>
<organism evidence="2 3">
    <name type="scientific">Actinomadura graeca</name>
    <dbReference type="NCBI Taxonomy" id="2750812"/>
    <lineage>
        <taxon>Bacteria</taxon>
        <taxon>Bacillati</taxon>
        <taxon>Actinomycetota</taxon>
        <taxon>Actinomycetes</taxon>
        <taxon>Streptosporangiales</taxon>
        <taxon>Thermomonosporaceae</taxon>
        <taxon>Actinomadura</taxon>
    </lineage>
</organism>
<sequence length="316" mass="33093">MSKLLNKGRLGKTGEADPAAPEATGQDQTPATTTDTADTAAAPSRAGKRAARPPAGPGTVPAPPAAEVDAEGALNARERADLAACEAALDGLRLAFWAAGKALQTIRDARLYRAGHDTFERYVTDRWGMQTSQAYRLIAAWPVAEALSPIGDRINEAQVRELLPLAARHGTDAAVTVYETVVEVAADADDVKVTAAVLRGAVGVVADAEAFDPARAADDIRAYLTGQLGPDPAAPADPAEAFTAEADRLRAAVTRTVGRPAFRDYARQNPDAARAVVAELRALLDSVEADADGETGGRRPGRDGGRTSRQRRTGNR</sequence>
<evidence type="ECO:0000256" key="1">
    <source>
        <dbReference type="SAM" id="MobiDB-lite"/>
    </source>
</evidence>
<keyword evidence="2" id="KW-0614">Plasmid</keyword>
<dbReference type="Proteomes" id="UP001049518">
    <property type="component" value="Plasmid pAGRA3207_1"/>
</dbReference>
<accession>A0ABX8R7L9</accession>
<feature type="compositionally biased region" description="Low complexity" evidence="1">
    <location>
        <begin position="23"/>
        <end position="45"/>
    </location>
</feature>
<proteinExistence type="predicted"/>
<dbReference type="EMBL" id="CP059573">
    <property type="protein sequence ID" value="QXJ27065.1"/>
    <property type="molecule type" value="Genomic_DNA"/>
</dbReference>
<feature type="compositionally biased region" description="Basic and acidic residues" evidence="1">
    <location>
        <begin position="295"/>
        <end position="306"/>
    </location>
</feature>
<evidence type="ECO:0008006" key="4">
    <source>
        <dbReference type="Google" id="ProtNLM"/>
    </source>
</evidence>
<feature type="region of interest" description="Disordered" evidence="1">
    <location>
        <begin position="1"/>
        <end position="66"/>
    </location>
</feature>
<feature type="region of interest" description="Disordered" evidence="1">
    <location>
        <begin position="287"/>
        <end position="316"/>
    </location>
</feature>
<protein>
    <recommendedName>
        <fullName evidence="4">DUF222 domain-containing protein</fullName>
    </recommendedName>
</protein>
<dbReference type="RefSeq" id="WP_231336572.1">
    <property type="nucleotide sequence ID" value="NZ_CP059573.1"/>
</dbReference>
<feature type="compositionally biased region" description="Pro residues" evidence="1">
    <location>
        <begin position="54"/>
        <end position="64"/>
    </location>
</feature>
<reference evidence="2" key="1">
    <citation type="submission" date="2020-07" db="EMBL/GenBank/DDBJ databases">
        <authorList>
            <person name="Tarantini F.S."/>
            <person name="Hong K.W."/>
            <person name="Chan K.G."/>
        </authorList>
    </citation>
    <scope>NUCLEOTIDE SEQUENCE</scope>
    <source>
        <strain evidence="2">32-07</strain>
        <plasmid evidence="2">pAGRA3207_1</plasmid>
    </source>
</reference>
<evidence type="ECO:0000313" key="2">
    <source>
        <dbReference type="EMBL" id="QXJ27065.1"/>
    </source>
</evidence>
<gene>
    <name evidence="2" type="ORF">AGRA3207_007862</name>
</gene>
<keyword evidence="3" id="KW-1185">Reference proteome</keyword>